<dbReference type="EMBL" id="KY322437">
    <property type="protein sequence ID" value="AUF82218.1"/>
    <property type="molecule type" value="Genomic_DNA"/>
</dbReference>
<dbReference type="Proteomes" id="UP000244773">
    <property type="component" value="Segment"/>
</dbReference>
<gene>
    <name evidence="2" type="ORF">TetV_126</name>
</gene>
<feature type="transmembrane region" description="Helical" evidence="1">
    <location>
        <begin position="72"/>
        <end position="89"/>
    </location>
</feature>
<keyword evidence="3" id="KW-1185">Reference proteome</keyword>
<evidence type="ECO:0000313" key="2">
    <source>
        <dbReference type="EMBL" id="AUF82218.1"/>
    </source>
</evidence>
<reference evidence="2" key="1">
    <citation type="journal article" date="2018" name="Virology">
        <title>A giant virus infecting green algae encodes key fermentation genes.</title>
        <authorList>
            <person name="Schvarcz C.R."/>
            <person name="Steward G.F."/>
        </authorList>
    </citation>
    <scope>NUCLEOTIDE SEQUENCE [LARGE SCALE GENOMIC DNA]</scope>
</reference>
<keyword evidence="1" id="KW-1133">Transmembrane helix</keyword>
<organism evidence="2">
    <name type="scientific">Tetraselmis virus 1</name>
    <dbReference type="NCBI Taxonomy" id="2060617"/>
    <lineage>
        <taxon>Viruses</taxon>
        <taxon>Varidnaviria</taxon>
        <taxon>Bamfordvirae</taxon>
        <taxon>Nucleocytoviricota</taxon>
        <taxon>Megaviricetes</taxon>
        <taxon>Imitervirales</taxon>
        <taxon>Allomimiviridae</taxon>
        <taxon>Oceanusvirus</taxon>
        <taxon>Oceanusvirus kaneohense</taxon>
    </lineage>
</organism>
<proteinExistence type="predicted"/>
<name>A0A2P0VMT6_9VIRU</name>
<keyword evidence="1" id="KW-0812">Transmembrane</keyword>
<accession>A0A2P0VMT6</accession>
<feature type="transmembrane region" description="Helical" evidence="1">
    <location>
        <begin position="41"/>
        <end position="60"/>
    </location>
</feature>
<keyword evidence="1" id="KW-0472">Membrane</keyword>
<evidence type="ECO:0000313" key="3">
    <source>
        <dbReference type="Proteomes" id="UP000244773"/>
    </source>
</evidence>
<protein>
    <submittedName>
        <fullName evidence="2">Uncharacterized protein</fullName>
    </submittedName>
</protein>
<sequence length="99" mass="11423">MTSLISHFLLKKKESFQDNSGIQEIGVQNVFEYKPDPSDNIISWVFLAVDILIISLAIGLYFKRNPKFDIRWFLLAFLFPYCYSANAFINPIKKTVTVA</sequence>
<evidence type="ECO:0000256" key="1">
    <source>
        <dbReference type="SAM" id="Phobius"/>
    </source>
</evidence>